<dbReference type="EC" id="2.3.2.27" evidence="4"/>
<evidence type="ECO:0000256" key="12">
    <source>
        <dbReference type="ARBA" id="ARBA00023136"/>
    </source>
</evidence>
<feature type="region of interest" description="Disordered" evidence="15">
    <location>
        <begin position="285"/>
        <end position="306"/>
    </location>
</feature>
<comment type="similarity">
    <text evidence="13">Belongs to the RING-type zinc finger family. ATL subfamily.</text>
</comment>
<dbReference type="InterPro" id="IPR013083">
    <property type="entry name" value="Znf_RING/FYVE/PHD"/>
</dbReference>
<keyword evidence="9" id="KW-0833">Ubl conjugation pathway</keyword>
<feature type="chain" id="PRO_5042252887" description="RING-type E3 ubiquitin transferase" evidence="17">
    <location>
        <begin position="20"/>
        <end position="373"/>
    </location>
</feature>
<dbReference type="PANTHER" id="PTHR14155">
    <property type="entry name" value="RING FINGER DOMAIN-CONTAINING"/>
    <property type="match status" value="1"/>
</dbReference>
<evidence type="ECO:0000256" key="1">
    <source>
        <dbReference type="ARBA" id="ARBA00000900"/>
    </source>
</evidence>
<keyword evidence="6 16" id="KW-0812">Transmembrane</keyword>
<dbReference type="InterPro" id="IPR053238">
    <property type="entry name" value="RING-H2_zinc_finger"/>
</dbReference>
<dbReference type="FunFam" id="3.30.40.10:FF:000187">
    <property type="entry name" value="E3 ubiquitin-protein ligase ATL6"/>
    <property type="match status" value="1"/>
</dbReference>
<dbReference type="Pfam" id="PF13639">
    <property type="entry name" value="zf-RING_2"/>
    <property type="match status" value="1"/>
</dbReference>
<dbReference type="PANTHER" id="PTHR14155:SF263">
    <property type="entry name" value="E3 UBIQUITIN-PROTEIN LIGASE ATL6"/>
    <property type="match status" value="1"/>
</dbReference>
<dbReference type="AlphaFoldDB" id="A0AAD8JD23"/>
<sequence>MSTPLLFTLLLFLVQSVHSQPPPSPVGPEYPYAKFSPSMAIIIAVLVTALFFMGFFSIYLRRCADTTTGGSMRPALSLRRRAAASRGLSEQVITTFPTMAYSEVKDLKIGKGALECAVCLNEFEDDETLRLLPKCDHVFHPECIDLWLASHVTCPVCRADLVPKPVDSDELLARPETENAVDQENRDEIEVVVVASGVDQVDVNPQEPVVSKIMNRTGSLRSNRPPRSGSVRSRIFGFGNKFPRSHSTGHSLVQLGENVDRYTLRLPEEVRKEIIRRALLNRAGSCAEPGSRKGHQAGEGSSRGKSYRRLGSLENVVKSDRWVFSKMPSFLSRALSVRTPRGAGESSTSAMTKSSEKGDQAGLVANDSAKLPV</sequence>
<dbReference type="GO" id="GO:0016020">
    <property type="term" value="C:membrane"/>
    <property type="evidence" value="ECO:0007669"/>
    <property type="project" value="UniProtKB-SubCell"/>
</dbReference>
<feature type="signal peptide" evidence="17">
    <location>
        <begin position="1"/>
        <end position="19"/>
    </location>
</feature>
<keyword evidence="11 16" id="KW-1133">Transmembrane helix</keyword>
<feature type="transmembrane region" description="Helical" evidence="16">
    <location>
        <begin position="35"/>
        <end position="60"/>
    </location>
</feature>
<name>A0AAD8JD23_9APIA</name>
<dbReference type="CDD" id="cd16461">
    <property type="entry name" value="RING-H2_EL5-like"/>
    <property type="match status" value="1"/>
</dbReference>
<protein>
    <recommendedName>
        <fullName evidence="4">RING-type E3 ubiquitin transferase</fullName>
        <ecNumber evidence="4">2.3.2.27</ecNumber>
    </recommendedName>
</protein>
<evidence type="ECO:0000313" key="20">
    <source>
        <dbReference type="Proteomes" id="UP001237642"/>
    </source>
</evidence>
<dbReference type="Proteomes" id="UP001237642">
    <property type="component" value="Unassembled WGS sequence"/>
</dbReference>
<evidence type="ECO:0000256" key="11">
    <source>
        <dbReference type="ARBA" id="ARBA00022989"/>
    </source>
</evidence>
<keyword evidence="20" id="KW-1185">Reference proteome</keyword>
<comment type="subcellular location">
    <subcellularLocation>
        <location evidence="2">Membrane</location>
        <topology evidence="2">Single-pass membrane protein</topology>
    </subcellularLocation>
</comment>
<keyword evidence="10" id="KW-0862">Zinc</keyword>
<evidence type="ECO:0000256" key="15">
    <source>
        <dbReference type="SAM" id="MobiDB-lite"/>
    </source>
</evidence>
<proteinExistence type="inferred from homology"/>
<dbReference type="SUPFAM" id="SSF57850">
    <property type="entry name" value="RING/U-box"/>
    <property type="match status" value="1"/>
</dbReference>
<keyword evidence="7" id="KW-0479">Metal-binding</keyword>
<evidence type="ECO:0000256" key="8">
    <source>
        <dbReference type="ARBA" id="ARBA00022771"/>
    </source>
</evidence>
<comment type="caution">
    <text evidence="19">The sequence shown here is derived from an EMBL/GenBank/DDBJ whole genome shotgun (WGS) entry which is preliminary data.</text>
</comment>
<dbReference type="GO" id="GO:0008270">
    <property type="term" value="F:zinc ion binding"/>
    <property type="evidence" value="ECO:0007669"/>
    <property type="project" value="UniProtKB-KW"/>
</dbReference>
<evidence type="ECO:0000256" key="13">
    <source>
        <dbReference type="ARBA" id="ARBA00024209"/>
    </source>
</evidence>
<evidence type="ECO:0000256" key="4">
    <source>
        <dbReference type="ARBA" id="ARBA00012483"/>
    </source>
</evidence>
<evidence type="ECO:0000259" key="18">
    <source>
        <dbReference type="PROSITE" id="PS50089"/>
    </source>
</evidence>
<organism evidence="19 20">
    <name type="scientific">Heracleum sosnowskyi</name>
    <dbReference type="NCBI Taxonomy" id="360622"/>
    <lineage>
        <taxon>Eukaryota</taxon>
        <taxon>Viridiplantae</taxon>
        <taxon>Streptophyta</taxon>
        <taxon>Embryophyta</taxon>
        <taxon>Tracheophyta</taxon>
        <taxon>Spermatophyta</taxon>
        <taxon>Magnoliopsida</taxon>
        <taxon>eudicotyledons</taxon>
        <taxon>Gunneridae</taxon>
        <taxon>Pentapetalae</taxon>
        <taxon>asterids</taxon>
        <taxon>campanulids</taxon>
        <taxon>Apiales</taxon>
        <taxon>Apiaceae</taxon>
        <taxon>Apioideae</taxon>
        <taxon>apioid superclade</taxon>
        <taxon>Tordylieae</taxon>
        <taxon>Tordyliinae</taxon>
        <taxon>Heracleum</taxon>
    </lineage>
</organism>
<dbReference type="PROSITE" id="PS50089">
    <property type="entry name" value="ZF_RING_2"/>
    <property type="match status" value="1"/>
</dbReference>
<evidence type="ECO:0000256" key="14">
    <source>
        <dbReference type="PROSITE-ProRule" id="PRU00175"/>
    </source>
</evidence>
<evidence type="ECO:0000256" key="3">
    <source>
        <dbReference type="ARBA" id="ARBA00004906"/>
    </source>
</evidence>
<reference evidence="19" key="2">
    <citation type="submission" date="2023-05" db="EMBL/GenBank/DDBJ databases">
        <authorList>
            <person name="Schelkunov M.I."/>
        </authorList>
    </citation>
    <scope>NUCLEOTIDE SEQUENCE</scope>
    <source>
        <strain evidence="19">Hsosn_3</strain>
        <tissue evidence="19">Leaf</tissue>
    </source>
</reference>
<keyword evidence="12 16" id="KW-0472">Membrane</keyword>
<keyword evidence="8 14" id="KW-0863">Zinc-finger</keyword>
<feature type="domain" description="RING-type" evidence="18">
    <location>
        <begin position="116"/>
        <end position="158"/>
    </location>
</feature>
<dbReference type="EMBL" id="JAUIZM010000001">
    <property type="protein sequence ID" value="KAK1401588.1"/>
    <property type="molecule type" value="Genomic_DNA"/>
</dbReference>
<comment type="pathway">
    <text evidence="3">Protein modification; protein ubiquitination.</text>
</comment>
<evidence type="ECO:0000256" key="9">
    <source>
        <dbReference type="ARBA" id="ARBA00022786"/>
    </source>
</evidence>
<dbReference type="Gene3D" id="3.30.40.10">
    <property type="entry name" value="Zinc/RING finger domain, C3HC4 (zinc finger)"/>
    <property type="match status" value="1"/>
</dbReference>
<gene>
    <name evidence="19" type="ORF">POM88_001193</name>
</gene>
<reference evidence="19" key="1">
    <citation type="submission" date="2023-02" db="EMBL/GenBank/DDBJ databases">
        <title>Genome of toxic invasive species Heracleum sosnowskyi carries increased number of genes despite the absence of recent whole-genome duplications.</title>
        <authorList>
            <person name="Schelkunov M."/>
            <person name="Shtratnikova V."/>
            <person name="Makarenko M."/>
            <person name="Klepikova A."/>
            <person name="Omelchenko D."/>
            <person name="Novikova G."/>
            <person name="Obukhova E."/>
            <person name="Bogdanov V."/>
            <person name="Penin A."/>
            <person name="Logacheva M."/>
        </authorList>
    </citation>
    <scope>NUCLEOTIDE SEQUENCE</scope>
    <source>
        <strain evidence="19">Hsosn_3</strain>
        <tissue evidence="19">Leaf</tissue>
    </source>
</reference>
<comment type="catalytic activity">
    <reaction evidence="1">
        <text>S-ubiquitinyl-[E2 ubiquitin-conjugating enzyme]-L-cysteine + [acceptor protein]-L-lysine = [E2 ubiquitin-conjugating enzyme]-L-cysteine + N(6)-ubiquitinyl-[acceptor protein]-L-lysine.</text>
        <dbReference type="EC" id="2.3.2.27"/>
    </reaction>
</comment>
<keyword evidence="5" id="KW-0808">Transferase</keyword>
<keyword evidence="17" id="KW-0732">Signal</keyword>
<evidence type="ECO:0000256" key="5">
    <source>
        <dbReference type="ARBA" id="ARBA00022679"/>
    </source>
</evidence>
<dbReference type="SMART" id="SM00184">
    <property type="entry name" value="RING"/>
    <property type="match status" value="1"/>
</dbReference>
<evidence type="ECO:0000256" key="7">
    <source>
        <dbReference type="ARBA" id="ARBA00022723"/>
    </source>
</evidence>
<evidence type="ECO:0000256" key="6">
    <source>
        <dbReference type="ARBA" id="ARBA00022692"/>
    </source>
</evidence>
<evidence type="ECO:0000256" key="17">
    <source>
        <dbReference type="SAM" id="SignalP"/>
    </source>
</evidence>
<evidence type="ECO:0000256" key="2">
    <source>
        <dbReference type="ARBA" id="ARBA00004167"/>
    </source>
</evidence>
<dbReference type="GO" id="GO:0061630">
    <property type="term" value="F:ubiquitin protein ligase activity"/>
    <property type="evidence" value="ECO:0007669"/>
    <property type="project" value="UniProtKB-EC"/>
</dbReference>
<feature type="region of interest" description="Disordered" evidence="15">
    <location>
        <begin position="335"/>
        <end position="373"/>
    </location>
</feature>
<evidence type="ECO:0000256" key="10">
    <source>
        <dbReference type="ARBA" id="ARBA00022833"/>
    </source>
</evidence>
<evidence type="ECO:0000256" key="16">
    <source>
        <dbReference type="SAM" id="Phobius"/>
    </source>
</evidence>
<dbReference type="InterPro" id="IPR001841">
    <property type="entry name" value="Znf_RING"/>
</dbReference>
<accession>A0AAD8JD23</accession>
<evidence type="ECO:0000313" key="19">
    <source>
        <dbReference type="EMBL" id="KAK1401588.1"/>
    </source>
</evidence>